<dbReference type="InterPro" id="IPR050553">
    <property type="entry name" value="Thioredoxin_ResA/DsbE_sf"/>
</dbReference>
<dbReference type="PROSITE" id="PS51352">
    <property type="entry name" value="THIOREDOXIN_2"/>
    <property type="match status" value="1"/>
</dbReference>
<dbReference type="SUPFAM" id="SSF52833">
    <property type="entry name" value="Thioredoxin-like"/>
    <property type="match status" value="1"/>
</dbReference>
<dbReference type="PANTHER" id="PTHR42852">
    <property type="entry name" value="THIOL:DISULFIDE INTERCHANGE PROTEIN DSBE"/>
    <property type="match status" value="1"/>
</dbReference>
<sequence>MKRKLLVVMKNKWFLGAVLAIAALGTFGSQEIIYMARQYMAGDVPWSPAPKDLNGRVVFEEHYSMHPGHYTFAEKLGIATKVDVKKMFGKSPAERKKAFAEFSTIRTQSPVGVLAPDFELKTTTGETVRLSDKRGRIAVFMFVAMTCPPARTQVELWKGLYEKYDTNDVEIFFVYSRERHAGERGYPEFKETKTTSDRVAYAKMLSKITAVPIVVDPIDEPTLKDYGMVPNAAFIIDKDGFVVFKSQWADVRKIERAVQQLLFAEEQKKQLKISPS</sequence>
<organism evidence="2">
    <name type="scientific">marine metagenome</name>
    <dbReference type="NCBI Taxonomy" id="408172"/>
    <lineage>
        <taxon>unclassified sequences</taxon>
        <taxon>metagenomes</taxon>
        <taxon>ecological metagenomes</taxon>
    </lineage>
</organism>
<dbReference type="GO" id="GO:0016491">
    <property type="term" value="F:oxidoreductase activity"/>
    <property type="evidence" value="ECO:0007669"/>
    <property type="project" value="InterPro"/>
</dbReference>
<dbReference type="InterPro" id="IPR000866">
    <property type="entry name" value="AhpC/TSA"/>
</dbReference>
<name>A0A382B2I2_9ZZZZ</name>
<dbReference type="Gene3D" id="3.40.30.10">
    <property type="entry name" value="Glutaredoxin"/>
    <property type="match status" value="1"/>
</dbReference>
<proteinExistence type="predicted"/>
<accession>A0A382B2I2</accession>
<dbReference type="PANTHER" id="PTHR42852:SF13">
    <property type="entry name" value="PROTEIN DIPZ"/>
    <property type="match status" value="1"/>
</dbReference>
<dbReference type="AlphaFoldDB" id="A0A382B2I2"/>
<dbReference type="InterPro" id="IPR036249">
    <property type="entry name" value="Thioredoxin-like_sf"/>
</dbReference>
<dbReference type="InterPro" id="IPR013766">
    <property type="entry name" value="Thioredoxin_domain"/>
</dbReference>
<reference evidence="2" key="1">
    <citation type="submission" date="2018-05" db="EMBL/GenBank/DDBJ databases">
        <authorList>
            <person name="Lanie J.A."/>
            <person name="Ng W.-L."/>
            <person name="Kazmierczak K.M."/>
            <person name="Andrzejewski T.M."/>
            <person name="Davidsen T.M."/>
            <person name="Wayne K.J."/>
            <person name="Tettelin H."/>
            <person name="Glass J.I."/>
            <person name="Rusch D."/>
            <person name="Podicherti R."/>
            <person name="Tsui H.-C.T."/>
            <person name="Winkler M.E."/>
        </authorList>
    </citation>
    <scope>NUCLEOTIDE SEQUENCE</scope>
</reference>
<gene>
    <name evidence="2" type="ORF">METZ01_LOCUS160356</name>
</gene>
<evidence type="ECO:0000259" key="1">
    <source>
        <dbReference type="PROSITE" id="PS51352"/>
    </source>
</evidence>
<protein>
    <recommendedName>
        <fullName evidence="1">Thioredoxin domain-containing protein</fullName>
    </recommendedName>
</protein>
<feature type="domain" description="Thioredoxin" evidence="1">
    <location>
        <begin position="109"/>
        <end position="263"/>
    </location>
</feature>
<dbReference type="Pfam" id="PF00578">
    <property type="entry name" value="AhpC-TSA"/>
    <property type="match status" value="1"/>
</dbReference>
<evidence type="ECO:0000313" key="2">
    <source>
        <dbReference type="EMBL" id="SVB07502.1"/>
    </source>
</evidence>
<dbReference type="GO" id="GO:0016209">
    <property type="term" value="F:antioxidant activity"/>
    <property type="evidence" value="ECO:0007669"/>
    <property type="project" value="InterPro"/>
</dbReference>
<dbReference type="EMBL" id="UINC01027739">
    <property type="protein sequence ID" value="SVB07502.1"/>
    <property type="molecule type" value="Genomic_DNA"/>
</dbReference>